<gene>
    <name evidence="2" type="ORF">FD755_018105</name>
</gene>
<dbReference type="InterPro" id="IPR021281">
    <property type="entry name" value="SNAPC2"/>
</dbReference>
<proteinExistence type="predicted"/>
<dbReference type="Pfam" id="PF11035">
    <property type="entry name" value="SNAPC2"/>
    <property type="match status" value="1"/>
</dbReference>
<protein>
    <submittedName>
        <fullName evidence="2">Uncharacterized protein</fullName>
    </submittedName>
</protein>
<dbReference type="GO" id="GO:0009301">
    <property type="term" value="P:snRNA transcription"/>
    <property type="evidence" value="ECO:0007669"/>
    <property type="project" value="InterPro"/>
</dbReference>
<dbReference type="GO" id="GO:0016251">
    <property type="term" value="F:RNA polymerase II general transcription initiation factor activity"/>
    <property type="evidence" value="ECO:0007669"/>
    <property type="project" value="InterPro"/>
</dbReference>
<keyword evidence="3" id="KW-1185">Reference proteome</keyword>
<feature type="region of interest" description="Disordered" evidence="1">
    <location>
        <begin position="1"/>
        <end position="21"/>
    </location>
</feature>
<dbReference type="EMBL" id="VCEB01000014">
    <property type="protein sequence ID" value="KAB0370143.1"/>
    <property type="molecule type" value="Genomic_DNA"/>
</dbReference>
<evidence type="ECO:0000313" key="2">
    <source>
        <dbReference type="EMBL" id="KAB0370143.1"/>
    </source>
</evidence>
<evidence type="ECO:0000256" key="1">
    <source>
        <dbReference type="SAM" id="MobiDB-lite"/>
    </source>
</evidence>
<reference evidence="2 3" key="1">
    <citation type="submission" date="2019-06" db="EMBL/GenBank/DDBJ databases">
        <title>Discovery of a novel chromosome fission-fusion reversal in muntjac.</title>
        <authorList>
            <person name="Mudd A.B."/>
            <person name="Bredeson J.V."/>
            <person name="Baum R."/>
            <person name="Hockemeyer D."/>
            <person name="Rokhsar D.S."/>
        </authorList>
    </citation>
    <scope>NUCLEOTIDE SEQUENCE [LARGE SCALE GENOMIC DNA]</scope>
    <source>
        <strain evidence="2">UCam_UCB_Mr</strain>
        <tissue evidence="2">Fibroblast cell line</tissue>
    </source>
</reference>
<dbReference type="AlphaFoldDB" id="A0A5N3X7P9"/>
<comment type="caution">
    <text evidence="2">The sequence shown here is derived from an EMBL/GenBank/DDBJ whole genome shotgun (WGS) entry which is preliminary data.</text>
</comment>
<evidence type="ECO:0000313" key="3">
    <source>
        <dbReference type="Proteomes" id="UP000326062"/>
    </source>
</evidence>
<dbReference type="Proteomes" id="UP000326062">
    <property type="component" value="Chromosome 20"/>
</dbReference>
<name>A0A5N3X7P9_MUNRE</name>
<sequence>MGGAGQVTPQVPENAGPSELISSSWEAAGVCPPNPFPAPLEFLGQVATPAR</sequence>
<organism evidence="2 3">
    <name type="scientific">Muntiacus reevesi</name>
    <name type="common">Reeves' muntjac</name>
    <name type="synonym">Cervus reevesi</name>
    <dbReference type="NCBI Taxonomy" id="9886"/>
    <lineage>
        <taxon>Eukaryota</taxon>
        <taxon>Metazoa</taxon>
        <taxon>Chordata</taxon>
        <taxon>Craniata</taxon>
        <taxon>Vertebrata</taxon>
        <taxon>Euteleostomi</taxon>
        <taxon>Mammalia</taxon>
        <taxon>Eutheria</taxon>
        <taxon>Laurasiatheria</taxon>
        <taxon>Artiodactyla</taxon>
        <taxon>Ruminantia</taxon>
        <taxon>Pecora</taxon>
        <taxon>Cervidae</taxon>
        <taxon>Muntiacinae</taxon>
        <taxon>Muntiacus</taxon>
    </lineage>
</organism>
<accession>A0A5N3X7P9</accession>